<dbReference type="AlphaFoldDB" id="A0AAV9D5M7"/>
<dbReference type="InterPro" id="IPR015915">
    <property type="entry name" value="Kelch-typ_b-propeller"/>
</dbReference>
<dbReference type="PROSITE" id="PS50181">
    <property type="entry name" value="FBOX"/>
    <property type="match status" value="1"/>
</dbReference>
<feature type="domain" description="F-box" evidence="1">
    <location>
        <begin position="2"/>
        <end position="48"/>
    </location>
</feature>
<protein>
    <submittedName>
        <fullName evidence="2">F-box protein</fullName>
    </submittedName>
</protein>
<dbReference type="CDD" id="cd22157">
    <property type="entry name" value="F-box_AtFBW1-like"/>
    <property type="match status" value="1"/>
</dbReference>
<gene>
    <name evidence="2" type="ORF">QJS10_CPB15g00951</name>
</gene>
<dbReference type="PANTHER" id="PTHR31672:SF13">
    <property type="entry name" value="F-BOX PROTEIN CPR30-LIKE"/>
    <property type="match status" value="1"/>
</dbReference>
<dbReference type="Pfam" id="PF00646">
    <property type="entry name" value="F-box"/>
    <property type="match status" value="1"/>
</dbReference>
<dbReference type="NCBIfam" id="TIGR01640">
    <property type="entry name" value="F_box_assoc_1"/>
    <property type="match status" value="1"/>
</dbReference>
<dbReference type="EMBL" id="JAUJYO010000015">
    <property type="protein sequence ID" value="KAK1296201.1"/>
    <property type="molecule type" value="Genomic_DNA"/>
</dbReference>
<dbReference type="InterPro" id="IPR017451">
    <property type="entry name" value="F-box-assoc_interact_dom"/>
</dbReference>
<proteinExistence type="predicted"/>
<dbReference type="SMART" id="SM00256">
    <property type="entry name" value="FBOX"/>
    <property type="match status" value="1"/>
</dbReference>
<evidence type="ECO:0000313" key="2">
    <source>
        <dbReference type="EMBL" id="KAK1296201.1"/>
    </source>
</evidence>
<reference evidence="2" key="1">
    <citation type="journal article" date="2023" name="Nat. Commun.">
        <title>Diploid and tetraploid genomes of Acorus and the evolution of monocots.</title>
        <authorList>
            <person name="Ma L."/>
            <person name="Liu K.W."/>
            <person name="Li Z."/>
            <person name="Hsiao Y.Y."/>
            <person name="Qi Y."/>
            <person name="Fu T."/>
            <person name="Tang G.D."/>
            <person name="Zhang D."/>
            <person name="Sun W.H."/>
            <person name="Liu D.K."/>
            <person name="Li Y."/>
            <person name="Chen G.Z."/>
            <person name="Liu X.D."/>
            <person name="Liao X.Y."/>
            <person name="Jiang Y.T."/>
            <person name="Yu X."/>
            <person name="Hao Y."/>
            <person name="Huang J."/>
            <person name="Zhao X.W."/>
            <person name="Ke S."/>
            <person name="Chen Y.Y."/>
            <person name="Wu W.L."/>
            <person name="Hsu J.L."/>
            <person name="Lin Y.F."/>
            <person name="Huang M.D."/>
            <person name="Li C.Y."/>
            <person name="Huang L."/>
            <person name="Wang Z.W."/>
            <person name="Zhao X."/>
            <person name="Zhong W.Y."/>
            <person name="Peng D.H."/>
            <person name="Ahmad S."/>
            <person name="Lan S."/>
            <person name="Zhang J.S."/>
            <person name="Tsai W.C."/>
            <person name="Van de Peer Y."/>
            <person name="Liu Z.J."/>
        </authorList>
    </citation>
    <scope>NUCLEOTIDE SEQUENCE</scope>
    <source>
        <strain evidence="2">CP</strain>
    </source>
</reference>
<comment type="caution">
    <text evidence="2">The sequence shown here is derived from an EMBL/GenBank/DDBJ whole genome shotgun (WGS) entry which is preliminary data.</text>
</comment>
<dbReference type="Proteomes" id="UP001180020">
    <property type="component" value="Unassembled WGS sequence"/>
</dbReference>
<dbReference type="InterPro" id="IPR013187">
    <property type="entry name" value="F-box-assoc_dom_typ3"/>
</dbReference>
<sequence length="398" mass="44479">MADNKTQIPYDILIDILSRLPGKSLARSRSACKHWRDIIDHDSNFLALRRARHPPFTVASLSQTCGVHLYAFDDKKNAFTKTDDNFACDAIRSTHTVLPSCGGLICCYGERHVLVLNPSTSDRRHLPSSATTIIGCGFGYSPSLNSHKAVRFVEHPCGIPCEVFTLGTDSWRPVEEPSEQLIIFNHHQPVCVDGKIYWIGINRRGRLPRIVGFNLETERFMAVDGPMWLTRLGVNVDHLDLRVLEARLCVVKRMPSDVRGVKAEGRQRVEVWVMVSEGIWRERYAFGLKGMYQQTPEIVWGMKAVVREGRRFYLCEASRWGVAEGCLGRVGVGGFGEFVMGLEGILNAGDDKVGFNVVKLLEFEDGGDDGDSDGLVEYVVIEEESLSPLRRHGGVSTN</sequence>
<organism evidence="2 3">
    <name type="scientific">Acorus calamus</name>
    <name type="common">Sweet flag</name>
    <dbReference type="NCBI Taxonomy" id="4465"/>
    <lineage>
        <taxon>Eukaryota</taxon>
        <taxon>Viridiplantae</taxon>
        <taxon>Streptophyta</taxon>
        <taxon>Embryophyta</taxon>
        <taxon>Tracheophyta</taxon>
        <taxon>Spermatophyta</taxon>
        <taxon>Magnoliopsida</taxon>
        <taxon>Liliopsida</taxon>
        <taxon>Acoraceae</taxon>
        <taxon>Acorus</taxon>
    </lineage>
</organism>
<name>A0AAV9D5M7_ACOCL</name>
<dbReference type="SUPFAM" id="SSF81383">
    <property type="entry name" value="F-box domain"/>
    <property type="match status" value="1"/>
</dbReference>
<dbReference type="Pfam" id="PF08268">
    <property type="entry name" value="FBA_3"/>
    <property type="match status" value="1"/>
</dbReference>
<dbReference type="SUPFAM" id="SSF117281">
    <property type="entry name" value="Kelch motif"/>
    <property type="match status" value="1"/>
</dbReference>
<evidence type="ECO:0000259" key="1">
    <source>
        <dbReference type="PROSITE" id="PS50181"/>
    </source>
</evidence>
<dbReference type="Gene3D" id="1.20.1280.50">
    <property type="match status" value="1"/>
</dbReference>
<accession>A0AAV9D5M7</accession>
<evidence type="ECO:0000313" key="3">
    <source>
        <dbReference type="Proteomes" id="UP001180020"/>
    </source>
</evidence>
<reference evidence="2" key="2">
    <citation type="submission" date="2023-06" db="EMBL/GenBank/DDBJ databases">
        <authorList>
            <person name="Ma L."/>
            <person name="Liu K.-W."/>
            <person name="Li Z."/>
            <person name="Hsiao Y.-Y."/>
            <person name="Qi Y."/>
            <person name="Fu T."/>
            <person name="Tang G."/>
            <person name="Zhang D."/>
            <person name="Sun W.-H."/>
            <person name="Liu D.-K."/>
            <person name="Li Y."/>
            <person name="Chen G.-Z."/>
            <person name="Liu X.-D."/>
            <person name="Liao X.-Y."/>
            <person name="Jiang Y.-T."/>
            <person name="Yu X."/>
            <person name="Hao Y."/>
            <person name="Huang J."/>
            <person name="Zhao X.-W."/>
            <person name="Ke S."/>
            <person name="Chen Y.-Y."/>
            <person name="Wu W.-L."/>
            <person name="Hsu J.-L."/>
            <person name="Lin Y.-F."/>
            <person name="Huang M.-D."/>
            <person name="Li C.-Y."/>
            <person name="Huang L."/>
            <person name="Wang Z.-W."/>
            <person name="Zhao X."/>
            <person name="Zhong W.-Y."/>
            <person name="Peng D.-H."/>
            <person name="Ahmad S."/>
            <person name="Lan S."/>
            <person name="Zhang J.-S."/>
            <person name="Tsai W.-C."/>
            <person name="Van De Peer Y."/>
            <person name="Liu Z.-J."/>
        </authorList>
    </citation>
    <scope>NUCLEOTIDE SEQUENCE</scope>
    <source>
        <strain evidence="2">CP</strain>
        <tissue evidence="2">Leaves</tissue>
    </source>
</reference>
<dbReference type="InterPro" id="IPR001810">
    <property type="entry name" value="F-box_dom"/>
</dbReference>
<dbReference type="InterPro" id="IPR050796">
    <property type="entry name" value="SCF_F-box_component"/>
</dbReference>
<keyword evidence="3" id="KW-1185">Reference proteome</keyword>
<dbReference type="InterPro" id="IPR036047">
    <property type="entry name" value="F-box-like_dom_sf"/>
</dbReference>
<dbReference type="PANTHER" id="PTHR31672">
    <property type="entry name" value="BNACNNG10540D PROTEIN"/>
    <property type="match status" value="1"/>
</dbReference>